<comment type="caution">
    <text evidence="13">The sequence shown here is derived from an EMBL/GenBank/DDBJ whole genome shotgun (WGS) entry which is preliminary data.</text>
</comment>
<dbReference type="GO" id="GO:0003735">
    <property type="term" value="F:structural constituent of ribosome"/>
    <property type="evidence" value="ECO:0007669"/>
    <property type="project" value="InterPro"/>
</dbReference>
<dbReference type="Gene3D" id="3.30.300.20">
    <property type="match status" value="1"/>
</dbReference>
<dbReference type="PANTHER" id="PTHR11760:SF19">
    <property type="entry name" value="SMALL RIBOSOMAL SUBUNIT PROTEIN US3C"/>
    <property type="match status" value="1"/>
</dbReference>
<dbReference type="EMBL" id="LYDR01000110">
    <property type="protein sequence ID" value="ODA30409.1"/>
    <property type="molecule type" value="Genomic_DNA"/>
</dbReference>
<evidence type="ECO:0000256" key="7">
    <source>
        <dbReference type="ARBA" id="ARBA00035257"/>
    </source>
</evidence>
<dbReference type="InterPro" id="IPR009019">
    <property type="entry name" value="KH_sf_prok-type"/>
</dbReference>
<dbReference type="GO" id="GO:0022627">
    <property type="term" value="C:cytosolic small ribosomal subunit"/>
    <property type="evidence" value="ECO:0007669"/>
    <property type="project" value="TreeGrafter"/>
</dbReference>
<evidence type="ECO:0000256" key="6">
    <source>
        <dbReference type="ARBA" id="ARBA00024998"/>
    </source>
</evidence>
<dbReference type="CDD" id="cd02412">
    <property type="entry name" value="KH-II_30S_S3"/>
    <property type="match status" value="1"/>
</dbReference>
<evidence type="ECO:0000256" key="10">
    <source>
        <dbReference type="SAM" id="Coils"/>
    </source>
</evidence>
<dbReference type="InterPro" id="IPR018280">
    <property type="entry name" value="Ribosomal_uS3_CS"/>
</dbReference>
<keyword evidence="10" id="KW-0175">Coiled coil</keyword>
<dbReference type="Proteomes" id="UP000094828">
    <property type="component" value="Unassembled WGS sequence"/>
</dbReference>
<feature type="region of interest" description="Disordered" evidence="11">
    <location>
        <begin position="211"/>
        <end position="233"/>
    </location>
</feature>
<evidence type="ECO:0000256" key="5">
    <source>
        <dbReference type="ARBA" id="ARBA00023274"/>
    </source>
</evidence>
<evidence type="ECO:0000256" key="11">
    <source>
        <dbReference type="SAM" id="MobiDB-lite"/>
    </source>
</evidence>
<dbReference type="NCBIfam" id="TIGR01009">
    <property type="entry name" value="rpsC_bact"/>
    <property type="match status" value="1"/>
</dbReference>
<accession>A0A1C3EB00</accession>
<evidence type="ECO:0000256" key="4">
    <source>
        <dbReference type="ARBA" id="ARBA00022980"/>
    </source>
</evidence>
<dbReference type="Pfam" id="PF00189">
    <property type="entry name" value="Ribosomal_S3_C"/>
    <property type="match status" value="1"/>
</dbReference>
<evidence type="ECO:0000256" key="3">
    <source>
        <dbReference type="ARBA" id="ARBA00022884"/>
    </source>
</evidence>
<keyword evidence="2 8" id="KW-0699">rRNA-binding</keyword>
<dbReference type="InterPro" id="IPR036419">
    <property type="entry name" value="Ribosomal_S3_C_sf"/>
</dbReference>
<comment type="similarity">
    <text evidence="1 8 9">Belongs to the universal ribosomal protein uS3 family.</text>
</comment>
<dbReference type="RefSeq" id="WP_068848633.1">
    <property type="nucleotide sequence ID" value="NZ_LYDR01000110.1"/>
</dbReference>
<gene>
    <name evidence="8" type="primary">rpsC</name>
    <name evidence="13" type="ORF">A6X21_00620</name>
</gene>
<dbReference type="OrthoDB" id="9806396at2"/>
<keyword evidence="5 8" id="KW-0687">Ribonucleoprotein</keyword>
<keyword evidence="3 8" id="KW-0694">RNA-binding</keyword>
<evidence type="ECO:0000259" key="12">
    <source>
        <dbReference type="PROSITE" id="PS50823"/>
    </source>
</evidence>
<feature type="domain" description="KH type-2" evidence="12">
    <location>
        <begin position="39"/>
        <end position="107"/>
    </location>
</feature>
<comment type="function">
    <text evidence="6 8">Binds the lower part of the 30S subunit head. Binds mRNA in the 70S ribosome, positioning it for translation.</text>
</comment>
<feature type="coiled-coil region" evidence="10">
    <location>
        <begin position="77"/>
        <end position="104"/>
    </location>
</feature>
<dbReference type="SUPFAM" id="SSF54821">
    <property type="entry name" value="Ribosomal protein S3 C-terminal domain"/>
    <property type="match status" value="1"/>
</dbReference>
<evidence type="ECO:0000256" key="1">
    <source>
        <dbReference type="ARBA" id="ARBA00010761"/>
    </source>
</evidence>
<dbReference type="InterPro" id="IPR057258">
    <property type="entry name" value="Ribosomal_uS3"/>
</dbReference>
<protein>
    <recommendedName>
        <fullName evidence="7 8">Small ribosomal subunit protein uS3</fullName>
    </recommendedName>
</protein>
<sequence>MGQKVRPTGFRVGIVEDWRSRWYATKKEFGDLLIEDQKIRRFIKTKYEFAGIPRIEIERTRDQVIVHLHTARPGIIIGKKGQEVDRLKAELEDLTGRRMELKIVEIHQPHRSAVLVAEDIAQQLVKRGSFRRVMKRSLDQVMESGVEGIKIEMNGRLGGAEMSRTEKAIRGSIPLSTLQKHIDYGLAVAKTTMGVIGVKVWIDLGEYRNEEESYGADAQAGQAPQRAKRSRKR</sequence>
<dbReference type="AlphaFoldDB" id="A0A1C3EB00"/>
<keyword evidence="4 8" id="KW-0689">Ribosomal protein</keyword>
<dbReference type="STRING" id="1841610.A6X21_00620"/>
<name>A0A1C3EB00_9PLAN</name>
<dbReference type="InterPro" id="IPR015946">
    <property type="entry name" value="KH_dom-like_a/b"/>
</dbReference>
<dbReference type="InterPro" id="IPR005704">
    <property type="entry name" value="Ribosomal_uS3_bac-typ"/>
</dbReference>
<comment type="subunit">
    <text evidence="8">Part of the 30S ribosomal subunit. Forms a tight complex with proteins S10 and S14.</text>
</comment>
<dbReference type="HAMAP" id="MF_01309_B">
    <property type="entry name" value="Ribosomal_uS3_B"/>
    <property type="match status" value="1"/>
</dbReference>
<dbReference type="Gene3D" id="3.30.1140.32">
    <property type="entry name" value="Ribosomal protein S3, C-terminal domain"/>
    <property type="match status" value="1"/>
</dbReference>
<proteinExistence type="inferred from homology"/>
<evidence type="ECO:0000313" key="14">
    <source>
        <dbReference type="Proteomes" id="UP000094828"/>
    </source>
</evidence>
<evidence type="ECO:0000256" key="2">
    <source>
        <dbReference type="ARBA" id="ARBA00022730"/>
    </source>
</evidence>
<dbReference type="PROSITE" id="PS50823">
    <property type="entry name" value="KH_TYPE_2"/>
    <property type="match status" value="1"/>
</dbReference>
<dbReference type="GO" id="GO:0006412">
    <property type="term" value="P:translation"/>
    <property type="evidence" value="ECO:0007669"/>
    <property type="project" value="UniProtKB-UniRule"/>
</dbReference>
<dbReference type="InterPro" id="IPR004044">
    <property type="entry name" value="KH_dom_type_2"/>
</dbReference>
<dbReference type="SUPFAM" id="SSF54814">
    <property type="entry name" value="Prokaryotic type KH domain (KH-domain type II)"/>
    <property type="match status" value="1"/>
</dbReference>
<dbReference type="InterPro" id="IPR004087">
    <property type="entry name" value="KH_dom"/>
</dbReference>
<dbReference type="PANTHER" id="PTHR11760">
    <property type="entry name" value="30S/40S RIBOSOMAL PROTEIN S3"/>
    <property type="match status" value="1"/>
</dbReference>
<dbReference type="FunFam" id="3.30.300.20:FF:000001">
    <property type="entry name" value="30S ribosomal protein S3"/>
    <property type="match status" value="1"/>
</dbReference>
<dbReference type="Pfam" id="PF07650">
    <property type="entry name" value="KH_2"/>
    <property type="match status" value="1"/>
</dbReference>
<organism evidence="13 14">
    <name type="scientific">Planctopirus hydrillae</name>
    <dbReference type="NCBI Taxonomy" id="1841610"/>
    <lineage>
        <taxon>Bacteria</taxon>
        <taxon>Pseudomonadati</taxon>
        <taxon>Planctomycetota</taxon>
        <taxon>Planctomycetia</taxon>
        <taxon>Planctomycetales</taxon>
        <taxon>Planctomycetaceae</taxon>
        <taxon>Planctopirus</taxon>
    </lineage>
</organism>
<dbReference type="GO" id="GO:0019843">
    <property type="term" value="F:rRNA binding"/>
    <property type="evidence" value="ECO:0007669"/>
    <property type="project" value="UniProtKB-UniRule"/>
</dbReference>
<dbReference type="PROSITE" id="PS00548">
    <property type="entry name" value="RIBOSOMAL_S3"/>
    <property type="match status" value="1"/>
</dbReference>
<reference evidence="13 14" key="1">
    <citation type="submission" date="2016-05" db="EMBL/GenBank/DDBJ databases">
        <title>Genomic and physiological characterization of Planctopirus sp. isolated from fresh water lake.</title>
        <authorList>
            <person name="Subhash Y."/>
            <person name="Ramana C."/>
        </authorList>
    </citation>
    <scope>NUCLEOTIDE SEQUENCE [LARGE SCALE GENOMIC DNA]</scope>
    <source>
        <strain evidence="13 14">JC280</strain>
    </source>
</reference>
<keyword evidence="14" id="KW-1185">Reference proteome</keyword>
<dbReference type="SMART" id="SM00322">
    <property type="entry name" value="KH"/>
    <property type="match status" value="1"/>
</dbReference>
<evidence type="ECO:0000313" key="13">
    <source>
        <dbReference type="EMBL" id="ODA30409.1"/>
    </source>
</evidence>
<dbReference type="GO" id="GO:0003729">
    <property type="term" value="F:mRNA binding"/>
    <property type="evidence" value="ECO:0007669"/>
    <property type="project" value="UniProtKB-UniRule"/>
</dbReference>
<evidence type="ECO:0000256" key="9">
    <source>
        <dbReference type="RuleBase" id="RU003624"/>
    </source>
</evidence>
<evidence type="ECO:0000256" key="8">
    <source>
        <dbReference type="HAMAP-Rule" id="MF_01309"/>
    </source>
</evidence>
<dbReference type="InterPro" id="IPR001351">
    <property type="entry name" value="Ribosomal_uS3_C"/>
</dbReference>